<accession>A0ABD0L7M7</accession>
<comment type="caution">
    <text evidence="1">The sequence shown here is derived from an EMBL/GenBank/DDBJ whole genome shotgun (WGS) entry which is preliminary data.</text>
</comment>
<keyword evidence="2" id="KW-1185">Reference proteome</keyword>
<evidence type="ECO:0000313" key="1">
    <source>
        <dbReference type="EMBL" id="KAK7495350.1"/>
    </source>
</evidence>
<dbReference type="Proteomes" id="UP001519460">
    <property type="component" value="Unassembled WGS sequence"/>
</dbReference>
<dbReference type="EMBL" id="JACVVK020000075">
    <property type="protein sequence ID" value="KAK7495350.1"/>
    <property type="molecule type" value="Genomic_DNA"/>
</dbReference>
<organism evidence="1 2">
    <name type="scientific">Batillaria attramentaria</name>
    <dbReference type="NCBI Taxonomy" id="370345"/>
    <lineage>
        <taxon>Eukaryota</taxon>
        <taxon>Metazoa</taxon>
        <taxon>Spiralia</taxon>
        <taxon>Lophotrochozoa</taxon>
        <taxon>Mollusca</taxon>
        <taxon>Gastropoda</taxon>
        <taxon>Caenogastropoda</taxon>
        <taxon>Sorbeoconcha</taxon>
        <taxon>Cerithioidea</taxon>
        <taxon>Batillariidae</taxon>
        <taxon>Batillaria</taxon>
    </lineage>
</organism>
<gene>
    <name evidence="1" type="ORF">BaRGS_00013289</name>
</gene>
<evidence type="ECO:0000313" key="2">
    <source>
        <dbReference type="Proteomes" id="UP001519460"/>
    </source>
</evidence>
<dbReference type="AlphaFoldDB" id="A0ABD0L7M7"/>
<reference evidence="1 2" key="1">
    <citation type="journal article" date="2023" name="Sci. Data">
        <title>Genome assembly of the Korean intertidal mud-creeper Batillaria attramentaria.</title>
        <authorList>
            <person name="Patra A.K."/>
            <person name="Ho P.T."/>
            <person name="Jun S."/>
            <person name="Lee S.J."/>
            <person name="Kim Y."/>
            <person name="Won Y.J."/>
        </authorList>
    </citation>
    <scope>NUCLEOTIDE SEQUENCE [LARGE SCALE GENOMIC DNA]</scope>
    <source>
        <strain evidence="1">Wonlab-2016</strain>
    </source>
</reference>
<sequence>MRNKCDRDNATICTLRRHTSAVIISDKRNDQTCKYPDDTQSERSPEANLNTFSVTASPTLNIMISFKGNGQTCMKRPGLTGGRITLAGDRRSQVAGCCRRKKTHKVFGSDGLFTKKAVSLCRRGRTDRYCRPQK</sequence>
<protein>
    <submittedName>
        <fullName evidence="1">Uncharacterized protein</fullName>
    </submittedName>
</protein>
<name>A0ABD0L7M7_9CAEN</name>
<proteinExistence type="predicted"/>